<evidence type="ECO:0000313" key="4">
    <source>
        <dbReference type="Proteomes" id="UP001163046"/>
    </source>
</evidence>
<keyword evidence="4" id="KW-1185">Reference proteome</keyword>
<evidence type="ECO:0000313" key="3">
    <source>
        <dbReference type="EMBL" id="KAJ7387479.1"/>
    </source>
</evidence>
<protein>
    <recommendedName>
        <fullName evidence="2">SWIM-type domain-containing protein</fullName>
    </recommendedName>
</protein>
<dbReference type="InterPro" id="IPR007527">
    <property type="entry name" value="Znf_SWIM"/>
</dbReference>
<accession>A0A9X0D786</accession>
<reference evidence="3" key="1">
    <citation type="submission" date="2023-01" db="EMBL/GenBank/DDBJ databases">
        <title>Genome assembly of the deep-sea coral Lophelia pertusa.</title>
        <authorList>
            <person name="Herrera S."/>
            <person name="Cordes E."/>
        </authorList>
    </citation>
    <scope>NUCLEOTIDE SEQUENCE</scope>
    <source>
        <strain evidence="3">USNM1676648</strain>
        <tissue evidence="3">Polyp</tissue>
    </source>
</reference>
<feature type="domain" description="SWIM-type" evidence="2">
    <location>
        <begin position="145"/>
        <end position="181"/>
    </location>
</feature>
<evidence type="ECO:0000256" key="1">
    <source>
        <dbReference type="PROSITE-ProRule" id="PRU00325"/>
    </source>
</evidence>
<comment type="caution">
    <text evidence="3">The sequence shown here is derived from an EMBL/GenBank/DDBJ whole genome shotgun (WGS) entry which is preliminary data.</text>
</comment>
<dbReference type="AlphaFoldDB" id="A0A9X0D786"/>
<dbReference type="OrthoDB" id="6122616at2759"/>
<proteinExistence type="predicted"/>
<dbReference type="EMBL" id="MU825873">
    <property type="protein sequence ID" value="KAJ7387479.1"/>
    <property type="molecule type" value="Genomic_DNA"/>
</dbReference>
<gene>
    <name evidence="3" type="ORF">OS493_000809</name>
</gene>
<evidence type="ECO:0000259" key="2">
    <source>
        <dbReference type="PROSITE" id="PS50966"/>
    </source>
</evidence>
<dbReference type="PROSITE" id="PS50966">
    <property type="entry name" value="ZF_SWIM"/>
    <property type="match status" value="1"/>
</dbReference>
<dbReference type="GO" id="GO:0008270">
    <property type="term" value="F:zinc ion binding"/>
    <property type="evidence" value="ECO:0007669"/>
    <property type="project" value="UniProtKB-KW"/>
</dbReference>
<keyword evidence="1" id="KW-0862">Zinc</keyword>
<keyword evidence="1" id="KW-0863">Zinc-finger</keyword>
<dbReference type="Proteomes" id="UP001163046">
    <property type="component" value="Unassembled WGS sequence"/>
</dbReference>
<name>A0A9X0D786_9CNID</name>
<organism evidence="3 4">
    <name type="scientific">Desmophyllum pertusum</name>
    <dbReference type="NCBI Taxonomy" id="174260"/>
    <lineage>
        <taxon>Eukaryota</taxon>
        <taxon>Metazoa</taxon>
        <taxon>Cnidaria</taxon>
        <taxon>Anthozoa</taxon>
        <taxon>Hexacorallia</taxon>
        <taxon>Scleractinia</taxon>
        <taxon>Caryophylliina</taxon>
        <taxon>Caryophylliidae</taxon>
        <taxon>Desmophyllum</taxon>
    </lineage>
</organism>
<keyword evidence="1" id="KW-0479">Metal-binding</keyword>
<sequence>MKELRRDYDDDFVKAITGRGEYKMKYSHLELTTDQWFSMTVKQRESYVRKTRSLTMLEVLQGDSSPLQSLEPRSETELQTSGLSSSWKKLQSPLDEAVLENMWAKAANLCASPGAIQRAPYGGKDNTPAVPVFLVLSGSNSREFYSVECGSTHPTVVKCSCTGMTSSKICSHALAVCEKEGLLEQFLQYYSGKKQRVNLTSLNLGGKQNRLSVGRKPNQPRKRFKGPMPQSEVVVECQKVFANKSSVINQGASFMPELSENYVPSRVQTLQRETVSSEIPGPANNLTAENSQLPRFDEPGRQFSFLEFLYDTNVLPPGNSSIPGTASVEPQVQSQTVVAALPPDNMGYPSQECSSPEEELQRLVCHAVEQNPYSQRLKEALIKQSWDGESFAGSVDSRLLAKDIGDINAPVLKKKLQRLVCHAVEQNPYSQRLKEALIKQSWDGESFAGSVDSRLLAKDIGDIVKKM</sequence>